<dbReference type="SUPFAM" id="SSF46548">
    <property type="entry name" value="alpha-helical ferredoxin"/>
    <property type="match status" value="1"/>
</dbReference>
<dbReference type="EMBL" id="DRNB01000328">
    <property type="protein sequence ID" value="HHJ64974.1"/>
    <property type="molecule type" value="Genomic_DNA"/>
</dbReference>
<dbReference type="PANTHER" id="PTHR40447">
    <property type="entry name" value="ANAEROBIC SULFITE REDUCTASE SUBUNIT A"/>
    <property type="match status" value="1"/>
</dbReference>
<sequence length="359" mass="40011">MLIWTEKEELRKLVDLLRGKGFRVVAPVLSEGVIRYREVSHGGELPSGVAEKLSRGSYRLIEGKEGSLFSYTHGPDSPKGYLHPPLTELLRVKPDLSQEIPLPVGRFAFLALRACDLKALDILGRVFLGGLFVDTHYAKLREGLFVVGVNCTAPSEVCFCGDMGSGPQISGGADLTVTELGEGLLIRATTPAGERVLSELKGRDPLPEELEEEEFLIRRATEKVMGHLKVENLPRRLLARLEDPRWSRVSERCLACGSCTMVCPTCFCYEVFDEVKPDGSESVRLRQWDVCFREGFSAIHGVPLRSSVASRYRQWLMHKFSYWMEQFGSSGCVGCGRCIVWCPVGIDVRESVREILNDG</sequence>
<dbReference type="GO" id="GO:0046872">
    <property type="term" value="F:metal ion binding"/>
    <property type="evidence" value="ECO:0007669"/>
    <property type="project" value="UniProtKB-KW"/>
</dbReference>
<feature type="domain" description="4Fe-4S ferredoxin-type" evidence="4">
    <location>
        <begin position="244"/>
        <end position="274"/>
    </location>
</feature>
<accession>A0A7C5Q381</accession>
<evidence type="ECO:0000259" key="4">
    <source>
        <dbReference type="PROSITE" id="PS51379"/>
    </source>
</evidence>
<dbReference type="GO" id="GO:0051536">
    <property type="term" value="F:iron-sulfur cluster binding"/>
    <property type="evidence" value="ECO:0007669"/>
    <property type="project" value="UniProtKB-KW"/>
</dbReference>
<evidence type="ECO:0000256" key="2">
    <source>
        <dbReference type="ARBA" id="ARBA00023004"/>
    </source>
</evidence>
<dbReference type="Proteomes" id="UP000885792">
    <property type="component" value="Unassembled WGS sequence"/>
</dbReference>
<keyword evidence="3" id="KW-0411">Iron-sulfur</keyword>
<dbReference type="AlphaFoldDB" id="A0A7C5Q381"/>
<comment type="caution">
    <text evidence="5">The sequence shown here is derived from an EMBL/GenBank/DDBJ whole genome shotgun (WGS) entry which is preliminary data.</text>
</comment>
<dbReference type="PROSITE" id="PS00198">
    <property type="entry name" value="4FE4S_FER_1"/>
    <property type="match status" value="2"/>
</dbReference>
<dbReference type="Pfam" id="PF17179">
    <property type="entry name" value="Fer4_22"/>
    <property type="match status" value="1"/>
</dbReference>
<keyword evidence="2" id="KW-0408">Iron</keyword>
<evidence type="ECO:0000313" key="5">
    <source>
        <dbReference type="EMBL" id="HHJ64974.1"/>
    </source>
</evidence>
<organism evidence="5">
    <name type="scientific">Aquifex aeolicus</name>
    <dbReference type="NCBI Taxonomy" id="63363"/>
    <lineage>
        <taxon>Bacteria</taxon>
        <taxon>Pseudomonadati</taxon>
        <taxon>Aquificota</taxon>
        <taxon>Aquificia</taxon>
        <taxon>Aquificales</taxon>
        <taxon>Aquificaceae</taxon>
        <taxon>Aquifex</taxon>
    </lineage>
</organism>
<evidence type="ECO:0000256" key="1">
    <source>
        <dbReference type="ARBA" id="ARBA00022723"/>
    </source>
</evidence>
<feature type="domain" description="4Fe-4S ferredoxin-type" evidence="4">
    <location>
        <begin position="323"/>
        <end position="351"/>
    </location>
</feature>
<keyword evidence="1" id="KW-0479">Metal-binding</keyword>
<dbReference type="InterPro" id="IPR017896">
    <property type="entry name" value="4Fe4S_Fe-S-bd"/>
</dbReference>
<dbReference type="PROSITE" id="PS51379">
    <property type="entry name" value="4FE4S_FER_2"/>
    <property type="match status" value="2"/>
</dbReference>
<name>A0A7C5Q381_AQUAO</name>
<gene>
    <name evidence="5" type="ORF">ENJ61_08730</name>
</gene>
<protein>
    <recommendedName>
        <fullName evidence="4">4Fe-4S ferredoxin-type domain-containing protein</fullName>
    </recommendedName>
</protein>
<dbReference type="PANTHER" id="PTHR40447:SF1">
    <property type="entry name" value="ANAEROBIC SULFITE REDUCTASE SUBUNIT A"/>
    <property type="match status" value="1"/>
</dbReference>
<dbReference type="Gene3D" id="3.30.70.20">
    <property type="match status" value="1"/>
</dbReference>
<dbReference type="InterPro" id="IPR017900">
    <property type="entry name" value="4Fe4S_Fe_S_CS"/>
</dbReference>
<proteinExistence type="predicted"/>
<reference evidence="5" key="1">
    <citation type="journal article" date="2020" name="mSystems">
        <title>Genome- and Community-Level Interaction Insights into Carbon Utilization and Element Cycling Functions of Hydrothermarchaeota in Hydrothermal Sediment.</title>
        <authorList>
            <person name="Zhou Z."/>
            <person name="Liu Y."/>
            <person name="Xu W."/>
            <person name="Pan J."/>
            <person name="Luo Z.H."/>
            <person name="Li M."/>
        </authorList>
    </citation>
    <scope>NUCLEOTIDE SEQUENCE [LARGE SCALE GENOMIC DNA]</scope>
    <source>
        <strain evidence="5">HyVt-501</strain>
    </source>
</reference>
<evidence type="ECO:0000256" key="3">
    <source>
        <dbReference type="ARBA" id="ARBA00023014"/>
    </source>
</evidence>